<keyword evidence="1" id="KW-0540">Nuclease</keyword>
<dbReference type="Pfam" id="PF13470">
    <property type="entry name" value="PIN_3"/>
    <property type="match status" value="1"/>
</dbReference>
<dbReference type="EMBL" id="JAUHQB010000003">
    <property type="protein sequence ID" value="MDN4483209.1"/>
    <property type="molecule type" value="Genomic_DNA"/>
</dbReference>
<dbReference type="InterPro" id="IPR002716">
    <property type="entry name" value="PIN_dom"/>
</dbReference>
<protein>
    <submittedName>
        <fullName evidence="6">PIN domain-containing protein</fullName>
    </submittedName>
</protein>
<reference evidence="6 7" key="1">
    <citation type="submission" date="2023-06" db="EMBL/GenBank/DDBJ databases">
        <title>SYSU T0a273.</title>
        <authorList>
            <person name="Gao L."/>
            <person name="Fang B.-Z."/>
            <person name="Li W.-J."/>
        </authorList>
    </citation>
    <scope>NUCLEOTIDE SEQUENCE [LARGE SCALE GENOMIC DNA]</scope>
    <source>
        <strain evidence="6 7">SYSU T0a273</strain>
    </source>
</reference>
<dbReference type="GO" id="GO:0046872">
    <property type="term" value="F:metal ion binding"/>
    <property type="evidence" value="ECO:0007669"/>
    <property type="project" value="UniProtKB-KW"/>
</dbReference>
<keyword evidence="2" id="KW-0479">Metal-binding</keyword>
<evidence type="ECO:0000313" key="6">
    <source>
        <dbReference type="EMBL" id="MDN4483209.1"/>
    </source>
</evidence>
<evidence type="ECO:0000256" key="1">
    <source>
        <dbReference type="ARBA" id="ARBA00022722"/>
    </source>
</evidence>
<dbReference type="AlphaFoldDB" id="A0AB35MHB8"/>
<gene>
    <name evidence="6" type="ORF">QQ002_06620</name>
</gene>
<sequence>MPTRILVDANVLMSRILRDAVLILQIEAPGMFSTCWTEDILTETLYHVRRNNQQLSGDQMVRIRELITGSMTEQISSYEIVDLDGLRDPDDRHVHSAAVAGAVAMVVTQDRDFLDLDDEVADGLPYDILSIDDFLVLADDSGPAHVRRMVARQWEYWRKRDPAADLPARFRLANCPRFAARVAAHVLNL</sequence>
<dbReference type="GO" id="GO:0016787">
    <property type="term" value="F:hydrolase activity"/>
    <property type="evidence" value="ECO:0007669"/>
    <property type="project" value="UniProtKB-KW"/>
</dbReference>
<evidence type="ECO:0000256" key="4">
    <source>
        <dbReference type="ARBA" id="ARBA00022842"/>
    </source>
</evidence>
<evidence type="ECO:0000256" key="2">
    <source>
        <dbReference type="ARBA" id="ARBA00022723"/>
    </source>
</evidence>
<evidence type="ECO:0000256" key="3">
    <source>
        <dbReference type="ARBA" id="ARBA00022801"/>
    </source>
</evidence>
<evidence type="ECO:0000259" key="5">
    <source>
        <dbReference type="Pfam" id="PF13470"/>
    </source>
</evidence>
<comment type="caution">
    <text evidence="6">The sequence shown here is derived from an EMBL/GenBank/DDBJ whole genome shotgun (WGS) entry which is preliminary data.</text>
</comment>
<feature type="domain" description="PIN" evidence="5">
    <location>
        <begin position="4"/>
        <end position="112"/>
    </location>
</feature>
<dbReference type="RefSeq" id="WP_301160126.1">
    <property type="nucleotide sequence ID" value="NZ_JAUHQB010000003.1"/>
</dbReference>
<dbReference type="GO" id="GO:0004518">
    <property type="term" value="F:nuclease activity"/>
    <property type="evidence" value="ECO:0007669"/>
    <property type="project" value="UniProtKB-KW"/>
</dbReference>
<dbReference type="SUPFAM" id="SSF88723">
    <property type="entry name" value="PIN domain-like"/>
    <property type="match status" value="1"/>
</dbReference>
<dbReference type="InterPro" id="IPR029060">
    <property type="entry name" value="PIN-like_dom_sf"/>
</dbReference>
<accession>A0AB35MHB8</accession>
<name>A0AB35MHB8_9MICO</name>
<proteinExistence type="predicted"/>
<keyword evidence="3" id="KW-0378">Hydrolase</keyword>
<evidence type="ECO:0000313" key="7">
    <source>
        <dbReference type="Proteomes" id="UP001172756"/>
    </source>
</evidence>
<dbReference type="Proteomes" id="UP001172756">
    <property type="component" value="Unassembled WGS sequence"/>
</dbReference>
<keyword evidence="4" id="KW-0460">Magnesium</keyword>
<organism evidence="6 7">
    <name type="scientific">Demequina lignilytica</name>
    <dbReference type="NCBI Taxonomy" id="3051663"/>
    <lineage>
        <taxon>Bacteria</taxon>
        <taxon>Bacillati</taxon>
        <taxon>Actinomycetota</taxon>
        <taxon>Actinomycetes</taxon>
        <taxon>Micrococcales</taxon>
        <taxon>Demequinaceae</taxon>
        <taxon>Demequina</taxon>
    </lineage>
</organism>